<feature type="transmembrane region" description="Helical" evidence="1">
    <location>
        <begin position="304"/>
        <end position="325"/>
    </location>
</feature>
<feature type="transmembrane region" description="Helical" evidence="1">
    <location>
        <begin position="124"/>
        <end position="141"/>
    </location>
</feature>
<protein>
    <recommendedName>
        <fullName evidence="4">Membrane protein YkvI</fullName>
    </recommendedName>
</protein>
<gene>
    <name evidence="2" type="ORF">HF838_09995</name>
</gene>
<dbReference type="Proteomes" id="UP000561326">
    <property type="component" value="Unassembled WGS sequence"/>
</dbReference>
<evidence type="ECO:0000256" key="1">
    <source>
        <dbReference type="SAM" id="Phobius"/>
    </source>
</evidence>
<evidence type="ECO:0008006" key="4">
    <source>
        <dbReference type="Google" id="ProtNLM"/>
    </source>
</evidence>
<dbReference type="InterPro" id="IPR038728">
    <property type="entry name" value="YkvI-like"/>
</dbReference>
<dbReference type="PANTHER" id="PTHR37814:SF1">
    <property type="entry name" value="MEMBRANE PROTEIN"/>
    <property type="match status" value="1"/>
</dbReference>
<dbReference type="EMBL" id="JABAGO010000015">
    <property type="protein sequence ID" value="NME98591.1"/>
    <property type="molecule type" value="Genomic_DNA"/>
</dbReference>
<comment type="caution">
    <text evidence="2">The sequence shown here is derived from an EMBL/GenBank/DDBJ whole genome shotgun (WGS) entry which is preliminary data.</text>
</comment>
<name>A0A848CUE9_ANEAE</name>
<feature type="transmembrane region" description="Helical" evidence="1">
    <location>
        <begin position="93"/>
        <end position="118"/>
    </location>
</feature>
<keyword evidence="1" id="KW-0472">Membrane</keyword>
<dbReference type="PANTHER" id="PTHR37814">
    <property type="entry name" value="CONSERVED MEMBRANE PROTEIN"/>
    <property type="match status" value="1"/>
</dbReference>
<accession>A0A848CUE9</accession>
<keyword evidence="1" id="KW-1133">Transmembrane helix</keyword>
<feature type="transmembrane region" description="Helical" evidence="1">
    <location>
        <begin position="268"/>
        <end position="292"/>
    </location>
</feature>
<feature type="transmembrane region" description="Helical" evidence="1">
    <location>
        <begin position="153"/>
        <end position="172"/>
    </location>
</feature>
<feature type="transmembrane region" description="Helical" evidence="1">
    <location>
        <begin position="221"/>
        <end position="239"/>
    </location>
</feature>
<feature type="transmembrane region" description="Helical" evidence="1">
    <location>
        <begin position="12"/>
        <end position="32"/>
    </location>
</feature>
<reference evidence="2 3" key="1">
    <citation type="submission" date="2020-04" db="EMBL/GenBank/DDBJ databases">
        <authorList>
            <person name="Hitch T.C.A."/>
            <person name="Wylensek D."/>
            <person name="Clavel T."/>
        </authorList>
    </citation>
    <scope>NUCLEOTIDE SEQUENCE [LARGE SCALE GENOMIC DNA]</scope>
    <source>
        <strain evidence="2 3">WB01_D5_05</strain>
    </source>
</reference>
<proteinExistence type="predicted"/>
<organism evidence="2 3">
    <name type="scientific">Aneurinibacillus aneurinilyticus</name>
    <name type="common">Bacillus aneurinolyticus</name>
    <dbReference type="NCBI Taxonomy" id="1391"/>
    <lineage>
        <taxon>Bacteria</taxon>
        <taxon>Bacillati</taxon>
        <taxon>Bacillota</taxon>
        <taxon>Bacilli</taxon>
        <taxon>Bacillales</taxon>
        <taxon>Paenibacillaceae</taxon>
        <taxon>Aneurinibacillus group</taxon>
        <taxon>Aneurinibacillus</taxon>
    </lineage>
</organism>
<evidence type="ECO:0000313" key="2">
    <source>
        <dbReference type="EMBL" id="NME98591.1"/>
    </source>
</evidence>
<feature type="transmembrane region" description="Helical" evidence="1">
    <location>
        <begin position="52"/>
        <end position="72"/>
    </location>
</feature>
<sequence length="356" mass="38560">MRVSKRNLQSIQWLAMLQVGFTYIGTIVGAGFASGQEIFQFITRYGSKSVPIIIVSVLLFILAGAKIMLIAHRIRASSYHQFNRYVFGKKVGLWINVFTLLTLLCTTGVMLAGSGALFAQQLGGFYQIGIIGTALLVYVITSRGMQAIMTVNTFVVPLMLGFTILIGIHTFLMNDATSLSFTERSSVSEWTLAPFLYVAFNLSLALAVLVPLGSTVQDPRVLVGGSIIGGIGLGILLLLSNYALLVRGPAIAQAEVPMAMIVVSLGPLVQWLFSLVILAEIFTTLVGNVFGLTRQLQTLPQFQTGPRVLIAGLLMVCYVISQFGFSTLVHHLYPLFGYLGAGTLLMIFLVRQKPAG</sequence>
<dbReference type="AlphaFoldDB" id="A0A848CUE9"/>
<feature type="transmembrane region" description="Helical" evidence="1">
    <location>
        <begin position="331"/>
        <end position="350"/>
    </location>
</feature>
<feature type="transmembrane region" description="Helical" evidence="1">
    <location>
        <begin position="192"/>
        <end position="214"/>
    </location>
</feature>
<keyword evidence="1" id="KW-0812">Transmembrane</keyword>
<dbReference type="RefSeq" id="WP_168975163.1">
    <property type="nucleotide sequence ID" value="NZ_JABAGO010000015.1"/>
</dbReference>
<evidence type="ECO:0000313" key="3">
    <source>
        <dbReference type="Proteomes" id="UP000561326"/>
    </source>
</evidence>